<proteinExistence type="predicted"/>
<dbReference type="Gene3D" id="2.60.40.10">
    <property type="entry name" value="Immunoglobulins"/>
    <property type="match status" value="1"/>
</dbReference>
<organism evidence="1 2">
    <name type="scientific">Billgrantia desiderata</name>
    <dbReference type="NCBI Taxonomy" id="52021"/>
    <lineage>
        <taxon>Bacteria</taxon>
        <taxon>Pseudomonadati</taxon>
        <taxon>Pseudomonadota</taxon>
        <taxon>Gammaproteobacteria</taxon>
        <taxon>Oceanospirillales</taxon>
        <taxon>Halomonadaceae</taxon>
        <taxon>Billgrantia</taxon>
    </lineage>
</organism>
<evidence type="ECO:0000313" key="2">
    <source>
        <dbReference type="Proteomes" id="UP001320178"/>
    </source>
</evidence>
<dbReference type="EMBL" id="JABFTS010000014">
    <property type="protein sequence ID" value="MCE8053714.1"/>
    <property type="molecule type" value="Genomic_DNA"/>
</dbReference>
<reference evidence="1" key="1">
    <citation type="submission" date="2020-05" db="EMBL/GenBank/DDBJ databases">
        <authorList>
            <person name="Wang L."/>
            <person name="Shao Z."/>
        </authorList>
    </citation>
    <scope>NUCLEOTIDE SEQUENCE</scope>
    <source>
        <strain evidence="1">MCCC 1A05776</strain>
    </source>
</reference>
<feature type="non-terminal residue" evidence="1">
    <location>
        <position position="338"/>
    </location>
</feature>
<sequence length="338" mass="34580">MANATVISITGRAWARDAEGNVRELSVGDTLQEGEVLETSDNGSAQLDFGDGQDPILIEGGEQVAMTPELDVDEIVDASEFAALDEDLEALLAALDDDSIDLLDVLDATAAGAGPGGAADGGHSFVRLARIAEDTNPLAFEYGMNALGGLPEEQGGALLTAGEEGESEVVIPDPTVTITTFDISSTNNEVSSVLVGAATNATGVIVTLTGPNGTVTFEVDVDVEGNWSVDLFGLELPEGSYTVVAIAVNQQGTQSEPATADSGYTLPTVAIDTFTIGSEGNEVGAELNGSATNASHVGVTLTGPNGLEQTFDVEVVNGAWSVDLSELELPEGSYSVEA</sequence>
<gene>
    <name evidence="1" type="ORF">HOP61_20685</name>
</gene>
<dbReference type="NCBIfam" id="NF033682">
    <property type="entry name" value="retention_LapA"/>
    <property type="match status" value="1"/>
</dbReference>
<dbReference type="RefSeq" id="WP_234240846.1">
    <property type="nucleotide sequence ID" value="NZ_JABFTS010000014.1"/>
</dbReference>
<dbReference type="InterPro" id="IPR047777">
    <property type="entry name" value="LapA-like_RM"/>
</dbReference>
<dbReference type="AlphaFoldDB" id="A0AAW4Z073"/>
<name>A0AAW4Z073_9GAMM</name>
<accession>A0AAW4Z073</accession>
<reference evidence="1" key="2">
    <citation type="journal article" date="2021" name="Front. Microbiol.">
        <title>Aerobic Denitrification and Heterotrophic Sulfur Oxidation in the Genus Halomonas Revealed by Six Novel Species Characterizations and Genome-Based Analysis.</title>
        <authorList>
            <person name="Wang L."/>
            <person name="Shao Z."/>
        </authorList>
    </citation>
    <scope>NUCLEOTIDE SEQUENCE</scope>
    <source>
        <strain evidence="1">MCCC 1A05776</strain>
    </source>
</reference>
<dbReference type="Proteomes" id="UP001320178">
    <property type="component" value="Unassembled WGS sequence"/>
</dbReference>
<evidence type="ECO:0000313" key="1">
    <source>
        <dbReference type="EMBL" id="MCE8053714.1"/>
    </source>
</evidence>
<comment type="caution">
    <text evidence="1">The sequence shown here is derived from an EMBL/GenBank/DDBJ whole genome shotgun (WGS) entry which is preliminary data.</text>
</comment>
<dbReference type="InterPro" id="IPR013783">
    <property type="entry name" value="Ig-like_fold"/>
</dbReference>
<protein>
    <submittedName>
        <fullName evidence="1">Retention module-containing protein</fullName>
    </submittedName>
</protein>